<dbReference type="CDD" id="cd02230">
    <property type="entry name" value="cupin_HP0902-like"/>
    <property type="match status" value="1"/>
</dbReference>
<reference evidence="1 2" key="1">
    <citation type="submission" date="2016-10" db="EMBL/GenBank/DDBJ databases">
        <authorList>
            <person name="de Groot N.N."/>
        </authorList>
    </citation>
    <scope>NUCLEOTIDE SEQUENCE [LARGE SCALE GENOMIC DNA]</scope>
    <source>
        <strain evidence="1 2">CGMCC 1.11147</strain>
    </source>
</reference>
<organism evidence="1 2">
    <name type="scientific">Nocardioides szechwanensis</name>
    <dbReference type="NCBI Taxonomy" id="1005944"/>
    <lineage>
        <taxon>Bacteria</taxon>
        <taxon>Bacillati</taxon>
        <taxon>Actinomycetota</taxon>
        <taxon>Actinomycetes</taxon>
        <taxon>Propionibacteriales</taxon>
        <taxon>Nocardioidaceae</taxon>
        <taxon>Nocardioides</taxon>
    </lineage>
</organism>
<dbReference type="OrthoDB" id="5190473at2"/>
<dbReference type="InterPro" id="IPR011051">
    <property type="entry name" value="RmlC_Cupin_sf"/>
</dbReference>
<accession>A0A1H0FI45</accession>
<keyword evidence="2" id="KW-1185">Reference proteome</keyword>
<evidence type="ECO:0008006" key="3">
    <source>
        <dbReference type="Google" id="ProtNLM"/>
    </source>
</evidence>
<evidence type="ECO:0000313" key="1">
    <source>
        <dbReference type="EMBL" id="SDN94099.1"/>
    </source>
</evidence>
<sequence length="111" mass="11513">MHAASLIALADSQLAAAREASSGRSAVTVFGGREHDLRQTLIALAEGHALGEHESPGEATLQVLQGRVRLSSAEESWEGQAGDLLVIPPARHDLAAVADSVVLLTVATRAN</sequence>
<dbReference type="PANTHER" id="PTHR37694:SF1">
    <property type="entry name" value="SLR8022 PROTEIN"/>
    <property type="match status" value="1"/>
</dbReference>
<proteinExistence type="predicted"/>
<dbReference type="SUPFAM" id="SSF51182">
    <property type="entry name" value="RmlC-like cupins"/>
    <property type="match status" value="1"/>
</dbReference>
<dbReference type="Gene3D" id="2.60.120.10">
    <property type="entry name" value="Jelly Rolls"/>
    <property type="match status" value="1"/>
</dbReference>
<dbReference type="Proteomes" id="UP000199004">
    <property type="component" value="Unassembled WGS sequence"/>
</dbReference>
<dbReference type="PANTHER" id="PTHR37694">
    <property type="entry name" value="SLR8022 PROTEIN"/>
    <property type="match status" value="1"/>
</dbReference>
<dbReference type="RefSeq" id="WP_091025654.1">
    <property type="nucleotide sequence ID" value="NZ_BKAE01000018.1"/>
</dbReference>
<protein>
    <recommendedName>
        <fullName evidence="3">Cupin domain protein</fullName>
    </recommendedName>
</protein>
<name>A0A1H0FI45_9ACTN</name>
<evidence type="ECO:0000313" key="2">
    <source>
        <dbReference type="Proteomes" id="UP000199004"/>
    </source>
</evidence>
<dbReference type="AlphaFoldDB" id="A0A1H0FI45"/>
<gene>
    <name evidence="1" type="ORF">SAMN05192576_3038</name>
</gene>
<dbReference type="InterPro" id="IPR014710">
    <property type="entry name" value="RmlC-like_jellyroll"/>
</dbReference>
<dbReference type="STRING" id="1005944.SAMN05192576_3038"/>
<dbReference type="EMBL" id="FNIC01000005">
    <property type="protein sequence ID" value="SDN94099.1"/>
    <property type="molecule type" value="Genomic_DNA"/>
</dbReference>